<dbReference type="NCBIfam" id="NF008846">
    <property type="entry name" value="PRK11886.1-1"/>
    <property type="match status" value="1"/>
</dbReference>
<comment type="function">
    <text evidence="5">Acts both as a biotin--[acetyl-CoA-carboxylase] ligase and a repressor.</text>
</comment>
<dbReference type="InterPro" id="IPR036390">
    <property type="entry name" value="WH_DNA-bd_sf"/>
</dbReference>
<organism evidence="7 8">
    <name type="scientific">Streptococcus pluranimalium</name>
    <dbReference type="NCBI Taxonomy" id="82348"/>
    <lineage>
        <taxon>Bacteria</taxon>
        <taxon>Bacillati</taxon>
        <taxon>Bacillota</taxon>
        <taxon>Bacilli</taxon>
        <taxon>Lactobacillales</taxon>
        <taxon>Streptococcaceae</taxon>
        <taxon>Streptococcus</taxon>
    </lineage>
</organism>
<dbReference type="InterPro" id="IPR013196">
    <property type="entry name" value="HTH_11"/>
</dbReference>
<dbReference type="OrthoDB" id="9807064at2"/>
<dbReference type="GO" id="GO:0003677">
    <property type="term" value="F:DNA binding"/>
    <property type="evidence" value="ECO:0007669"/>
    <property type="project" value="UniProtKB-UniRule"/>
</dbReference>
<dbReference type="GeneID" id="98392880"/>
<evidence type="ECO:0000256" key="3">
    <source>
        <dbReference type="ARBA" id="ARBA00022840"/>
    </source>
</evidence>
<dbReference type="InterPro" id="IPR008988">
    <property type="entry name" value="Transcriptional_repressor_C"/>
</dbReference>
<keyword evidence="3 5" id="KW-0067">ATP-binding</keyword>
<dbReference type="EC" id="6.3.4.15" evidence="5"/>
<dbReference type="SUPFAM" id="SSF46785">
    <property type="entry name" value="Winged helix' DNA-binding domain"/>
    <property type="match status" value="1"/>
</dbReference>
<dbReference type="PROSITE" id="PS51733">
    <property type="entry name" value="BPL_LPL_CATALYTIC"/>
    <property type="match status" value="1"/>
</dbReference>
<proteinExistence type="inferred from homology"/>
<protein>
    <recommendedName>
        <fullName evidence="5">Bifunctional ligase/repressor BirA</fullName>
    </recommendedName>
    <alternativeName>
        <fullName evidence="5">Biotin--[acetyl-CoA-carboxylase] ligase</fullName>
        <ecNumber evidence="5">6.3.4.15</ecNumber>
    </alternativeName>
    <alternativeName>
        <fullName evidence="5">Biotin--protein ligase</fullName>
    </alternativeName>
    <alternativeName>
        <fullName evidence="5">Biotin-[acetyl-CoA carboxylase] synthetase</fullName>
    </alternativeName>
</protein>
<sequence>MKTYERIYQRLLKENFITGETLARELDISRAAVWKAIKTLEDNGIQIEAIKKRGYRILSGDLLLPDVISNALNLPVSYLVSSESTQQDAKTAALNGAQAPHLYLAPNQTAARGRLGRHFHADKNGGIYMTLHLKPNASYDKLPPYTVLVASSIVKAISRLTDKSPEIKWVNDIFLDGKKIAGILSEAVTSVETGQVTDVFIGIGLNFHISTFPNELDGIAASLFTETPTITRNDLICEIWKLFFKIPEHDHIKVYKEKSLVLHKQVTYEKDNQVITAKVSDITDQGHLILETNNGQIVTLASGEVSLSSW</sequence>
<dbReference type="InterPro" id="IPR036388">
    <property type="entry name" value="WH-like_DNA-bd_sf"/>
</dbReference>
<dbReference type="GO" id="GO:0004077">
    <property type="term" value="F:biotin--[biotin carboxyl-carrier protein] ligase activity"/>
    <property type="evidence" value="ECO:0007669"/>
    <property type="project" value="UniProtKB-UniRule"/>
</dbReference>
<keyword evidence="5" id="KW-0678">Repressor</keyword>
<evidence type="ECO:0000313" key="7">
    <source>
        <dbReference type="EMBL" id="AUW96163.1"/>
    </source>
</evidence>
<comment type="caution">
    <text evidence="5">Lacks conserved residue(s) required for the propagation of feature annotation.</text>
</comment>
<dbReference type="GO" id="GO:0009249">
    <property type="term" value="P:protein lipoylation"/>
    <property type="evidence" value="ECO:0007669"/>
    <property type="project" value="UniProtKB-ARBA"/>
</dbReference>
<feature type="DNA-binding region" description="H-T-H motif" evidence="5">
    <location>
        <begin position="19"/>
        <end position="38"/>
    </location>
</feature>
<dbReference type="GO" id="GO:0005524">
    <property type="term" value="F:ATP binding"/>
    <property type="evidence" value="ECO:0007669"/>
    <property type="project" value="UniProtKB-UniRule"/>
</dbReference>
<feature type="binding site" evidence="5">
    <location>
        <position position="108"/>
    </location>
    <ligand>
        <name>biotin</name>
        <dbReference type="ChEBI" id="CHEBI:57586"/>
    </ligand>
</feature>
<dbReference type="InterPro" id="IPR045864">
    <property type="entry name" value="aa-tRNA-synth_II/BPL/LPL"/>
</dbReference>
<keyword evidence="5" id="KW-0805">Transcription regulation</keyword>
<comment type="similarity">
    <text evidence="5">Belongs to the biotin--protein ligase family.</text>
</comment>
<dbReference type="Pfam" id="PF03099">
    <property type="entry name" value="BPL_LplA_LipB"/>
    <property type="match status" value="1"/>
</dbReference>
<dbReference type="HAMAP" id="MF_00978">
    <property type="entry name" value="Bifunct_BirA"/>
    <property type="match status" value="1"/>
</dbReference>
<dbReference type="EMBL" id="CP025536">
    <property type="protein sequence ID" value="AUW96163.1"/>
    <property type="molecule type" value="Genomic_DNA"/>
</dbReference>
<dbReference type="RefSeq" id="WP_104967500.1">
    <property type="nucleotide sequence ID" value="NZ_CP025536.1"/>
</dbReference>
<dbReference type="NCBIfam" id="TIGR00121">
    <property type="entry name" value="birA_ligase"/>
    <property type="match status" value="1"/>
</dbReference>
<dbReference type="Pfam" id="PF02237">
    <property type="entry name" value="BPL_C"/>
    <property type="match status" value="1"/>
</dbReference>
<reference evidence="7 8" key="1">
    <citation type="submission" date="2017-12" db="EMBL/GenBank/DDBJ databases">
        <authorList>
            <person name="Hurst M.R.H."/>
        </authorList>
    </citation>
    <scope>NUCLEOTIDE SEQUENCE [LARGE SCALE GENOMIC DNA]</scope>
    <source>
        <strain evidence="7 8">TH11417</strain>
    </source>
</reference>
<dbReference type="SUPFAM" id="SSF50037">
    <property type="entry name" value="C-terminal domain of transcriptional repressors"/>
    <property type="match status" value="1"/>
</dbReference>
<dbReference type="Pfam" id="PF08279">
    <property type="entry name" value="HTH_11"/>
    <property type="match status" value="1"/>
</dbReference>
<keyword evidence="4 5" id="KW-0092">Biotin</keyword>
<feature type="domain" description="BPL/LPL catalytic" evidence="6">
    <location>
        <begin position="77"/>
        <end position="251"/>
    </location>
</feature>
<keyword evidence="5" id="KW-0238">DNA-binding</keyword>
<evidence type="ECO:0000256" key="5">
    <source>
        <dbReference type="HAMAP-Rule" id="MF_00978"/>
    </source>
</evidence>
<dbReference type="Gene3D" id="2.30.30.100">
    <property type="match status" value="1"/>
</dbReference>
<dbReference type="GO" id="GO:0006355">
    <property type="term" value="P:regulation of DNA-templated transcription"/>
    <property type="evidence" value="ECO:0007669"/>
    <property type="project" value="UniProtKB-UniRule"/>
</dbReference>
<comment type="catalytic activity">
    <reaction evidence="5">
        <text>biotin + L-lysyl-[protein] + ATP = N(6)-biotinyl-L-lysyl-[protein] + AMP + diphosphate + H(+)</text>
        <dbReference type="Rhea" id="RHEA:11756"/>
        <dbReference type="Rhea" id="RHEA-COMP:9752"/>
        <dbReference type="Rhea" id="RHEA-COMP:10505"/>
        <dbReference type="ChEBI" id="CHEBI:15378"/>
        <dbReference type="ChEBI" id="CHEBI:29969"/>
        <dbReference type="ChEBI" id="CHEBI:30616"/>
        <dbReference type="ChEBI" id="CHEBI:33019"/>
        <dbReference type="ChEBI" id="CHEBI:57586"/>
        <dbReference type="ChEBI" id="CHEBI:83144"/>
        <dbReference type="ChEBI" id="CHEBI:456215"/>
        <dbReference type="EC" id="6.3.4.15"/>
    </reaction>
</comment>
<accession>A0A2L0D2W7</accession>
<dbReference type="AlphaFoldDB" id="A0A2L0D2W7"/>
<dbReference type="CDD" id="cd16442">
    <property type="entry name" value="BPL"/>
    <property type="match status" value="1"/>
</dbReference>
<dbReference type="InterPro" id="IPR004143">
    <property type="entry name" value="BPL_LPL_catalytic"/>
</dbReference>
<dbReference type="Gene3D" id="3.30.930.10">
    <property type="entry name" value="Bira Bifunctional Protein, Domain 2"/>
    <property type="match status" value="1"/>
</dbReference>
<keyword evidence="5" id="KW-0804">Transcription</keyword>
<gene>
    <name evidence="5" type="primary">birA</name>
    <name evidence="7" type="ORF">C0J00_03000</name>
</gene>
<keyword evidence="2 5" id="KW-0547">Nucleotide-binding</keyword>
<dbReference type="Gene3D" id="1.10.10.10">
    <property type="entry name" value="Winged helix-like DNA-binding domain superfamily/Winged helix DNA-binding domain"/>
    <property type="match status" value="1"/>
</dbReference>
<feature type="binding site" evidence="5">
    <location>
        <position position="179"/>
    </location>
    <ligand>
        <name>biotin</name>
        <dbReference type="ChEBI" id="CHEBI:57586"/>
    </ligand>
</feature>
<dbReference type="InterPro" id="IPR030855">
    <property type="entry name" value="Bifunct_BirA"/>
</dbReference>
<reference evidence="7 8" key="2">
    <citation type="submission" date="2018-02" db="EMBL/GenBank/DDBJ databases">
        <title>Whole genome sequencing analysis of Streptococcus pluranimalium isolated from cattle infected mastitis in China.</title>
        <authorList>
            <person name="Zhang J.-R."/>
            <person name="Hu G.-Z."/>
        </authorList>
    </citation>
    <scope>NUCLEOTIDE SEQUENCE [LARGE SCALE GENOMIC DNA]</scope>
    <source>
        <strain evidence="7 8">TH11417</strain>
    </source>
</reference>
<evidence type="ECO:0000256" key="4">
    <source>
        <dbReference type="ARBA" id="ARBA00023267"/>
    </source>
</evidence>
<keyword evidence="1 5" id="KW-0436">Ligase</keyword>
<dbReference type="InterPro" id="IPR003142">
    <property type="entry name" value="BPL_C"/>
</dbReference>
<dbReference type="SUPFAM" id="SSF55681">
    <property type="entry name" value="Class II aaRS and biotin synthetases"/>
    <property type="match status" value="1"/>
</dbReference>
<evidence type="ECO:0000259" key="6">
    <source>
        <dbReference type="PROSITE" id="PS51733"/>
    </source>
</evidence>
<evidence type="ECO:0000256" key="2">
    <source>
        <dbReference type="ARBA" id="ARBA00022741"/>
    </source>
</evidence>
<dbReference type="PANTHER" id="PTHR12835">
    <property type="entry name" value="BIOTIN PROTEIN LIGASE"/>
    <property type="match status" value="1"/>
</dbReference>
<keyword evidence="8" id="KW-1185">Reference proteome</keyword>
<dbReference type="InterPro" id="IPR004408">
    <property type="entry name" value="Biotin_CoA_COase_ligase"/>
</dbReference>
<dbReference type="GO" id="GO:0005737">
    <property type="term" value="C:cytoplasm"/>
    <property type="evidence" value="ECO:0007669"/>
    <property type="project" value="TreeGrafter"/>
</dbReference>
<dbReference type="GO" id="GO:0016740">
    <property type="term" value="F:transferase activity"/>
    <property type="evidence" value="ECO:0007669"/>
    <property type="project" value="UniProtKB-ARBA"/>
</dbReference>
<dbReference type="KEGG" id="splr:C0J00_03000"/>
<evidence type="ECO:0000256" key="1">
    <source>
        <dbReference type="ARBA" id="ARBA00022598"/>
    </source>
</evidence>
<evidence type="ECO:0000313" key="8">
    <source>
        <dbReference type="Proteomes" id="UP000238956"/>
    </source>
</evidence>
<name>A0A2L0D2W7_9STRE</name>
<dbReference type="Proteomes" id="UP000238956">
    <property type="component" value="Chromosome"/>
</dbReference>
<feature type="binding site" evidence="5">
    <location>
        <begin position="112"/>
        <end position="114"/>
    </location>
    <ligand>
        <name>biotin</name>
        <dbReference type="ChEBI" id="CHEBI:57586"/>
    </ligand>
</feature>
<dbReference type="PANTHER" id="PTHR12835:SF5">
    <property type="entry name" value="BIOTIN--PROTEIN LIGASE"/>
    <property type="match status" value="1"/>
</dbReference>